<sequence length="72" mass="7708">MSGGHDSFGSIETLGVHENSSYNSLTRRSIVSVILTIILHFVINSNSPPTSIRCGLPSPSSFPPHAAPHHIM</sequence>
<dbReference type="GeneID" id="87902725"/>
<evidence type="ECO:0000313" key="2">
    <source>
        <dbReference type="Proteomes" id="UP001323405"/>
    </source>
</evidence>
<keyword evidence="2" id="KW-1185">Reference proteome</keyword>
<accession>A0ABR0GRN1</accession>
<name>A0ABR0GRN1_9PEZI</name>
<gene>
    <name evidence="1" type="ORF">QC762_0027900</name>
</gene>
<evidence type="ECO:0000313" key="1">
    <source>
        <dbReference type="EMBL" id="KAK4658430.1"/>
    </source>
</evidence>
<dbReference type="EMBL" id="JAFFHA010000002">
    <property type="protein sequence ID" value="KAK4658430.1"/>
    <property type="molecule type" value="Genomic_DNA"/>
</dbReference>
<dbReference type="RefSeq" id="XP_062747402.1">
    <property type="nucleotide sequence ID" value="XM_062883177.1"/>
</dbReference>
<proteinExistence type="predicted"/>
<comment type="caution">
    <text evidence="1">The sequence shown here is derived from an EMBL/GenBank/DDBJ whole genome shotgun (WGS) entry which is preliminary data.</text>
</comment>
<protein>
    <submittedName>
        <fullName evidence="1">Uncharacterized protein</fullName>
    </submittedName>
</protein>
<dbReference type="Proteomes" id="UP001323405">
    <property type="component" value="Unassembled WGS sequence"/>
</dbReference>
<reference evidence="1 2" key="1">
    <citation type="journal article" date="2023" name="bioRxiv">
        <title>High-quality genome assemblies of four members of thePodospora anserinaspecies complex.</title>
        <authorList>
            <person name="Ament-Velasquez S.L."/>
            <person name="Vogan A.A."/>
            <person name="Wallerman O."/>
            <person name="Hartmann F."/>
            <person name="Gautier V."/>
            <person name="Silar P."/>
            <person name="Giraud T."/>
            <person name="Johannesson H."/>
        </authorList>
    </citation>
    <scope>NUCLEOTIDE SEQUENCE [LARGE SCALE GENOMIC DNA]</scope>
    <source>
        <strain evidence="1 2">CBS 415.72m</strain>
    </source>
</reference>
<organism evidence="1 2">
    <name type="scientific">Podospora pseudocomata</name>
    <dbReference type="NCBI Taxonomy" id="2093779"/>
    <lineage>
        <taxon>Eukaryota</taxon>
        <taxon>Fungi</taxon>
        <taxon>Dikarya</taxon>
        <taxon>Ascomycota</taxon>
        <taxon>Pezizomycotina</taxon>
        <taxon>Sordariomycetes</taxon>
        <taxon>Sordariomycetidae</taxon>
        <taxon>Sordariales</taxon>
        <taxon>Podosporaceae</taxon>
        <taxon>Podospora</taxon>
    </lineage>
</organism>